<feature type="compositionally biased region" description="Polar residues" evidence="1">
    <location>
        <begin position="184"/>
        <end position="198"/>
    </location>
</feature>
<gene>
    <name evidence="2" type="ORF">GCM10011506_45070</name>
</gene>
<name>A0ABQ1N582_9BACT</name>
<dbReference type="Proteomes" id="UP000636010">
    <property type="component" value="Unassembled WGS sequence"/>
</dbReference>
<evidence type="ECO:0000313" key="2">
    <source>
        <dbReference type="EMBL" id="GGC54444.1"/>
    </source>
</evidence>
<sequence>MRLSKIGSVNTYTKCLKQLDQFGYIRYEPSYNPHRGSLIYLYSFDKGDDKGTDTGSEIAVRPYTNNTNPLNYENETNLGEHSKKMEIDSNDLEMKRKLSSPQANEIPADVGKKLRQKKKEASGFGPDIPPLEEHVKIYFEEKGYPPVEAEKFYNYFQSNGWLVGGRSKMKDWKAAARNWMLNAQKFNTNAKNQRNHQSGPKPGNLHTGTGKDYGEPL</sequence>
<organism evidence="2 3">
    <name type="scientific">Marivirga lumbricoides</name>
    <dbReference type="NCBI Taxonomy" id="1046115"/>
    <lineage>
        <taxon>Bacteria</taxon>
        <taxon>Pseudomonadati</taxon>
        <taxon>Bacteroidota</taxon>
        <taxon>Cytophagia</taxon>
        <taxon>Cytophagales</taxon>
        <taxon>Marivirgaceae</taxon>
        <taxon>Marivirga</taxon>
    </lineage>
</organism>
<keyword evidence="3" id="KW-1185">Reference proteome</keyword>
<comment type="caution">
    <text evidence="2">The sequence shown here is derived from an EMBL/GenBank/DDBJ whole genome shotgun (WGS) entry which is preliminary data.</text>
</comment>
<evidence type="ECO:0000256" key="1">
    <source>
        <dbReference type="SAM" id="MobiDB-lite"/>
    </source>
</evidence>
<accession>A0ABQ1N582</accession>
<feature type="region of interest" description="Disordered" evidence="1">
    <location>
        <begin position="98"/>
        <end position="127"/>
    </location>
</feature>
<evidence type="ECO:0000313" key="3">
    <source>
        <dbReference type="Proteomes" id="UP000636010"/>
    </source>
</evidence>
<proteinExistence type="predicted"/>
<dbReference type="EMBL" id="BMEC01000020">
    <property type="protein sequence ID" value="GGC54444.1"/>
    <property type="molecule type" value="Genomic_DNA"/>
</dbReference>
<reference evidence="3" key="1">
    <citation type="journal article" date="2019" name="Int. J. Syst. Evol. Microbiol.">
        <title>The Global Catalogue of Microorganisms (GCM) 10K type strain sequencing project: providing services to taxonomists for standard genome sequencing and annotation.</title>
        <authorList>
            <consortium name="The Broad Institute Genomics Platform"/>
            <consortium name="The Broad Institute Genome Sequencing Center for Infectious Disease"/>
            <person name="Wu L."/>
            <person name="Ma J."/>
        </authorList>
    </citation>
    <scope>NUCLEOTIDE SEQUENCE [LARGE SCALE GENOMIC DNA]</scope>
    <source>
        <strain evidence="3">CGMCC 1.10832</strain>
    </source>
</reference>
<feature type="region of interest" description="Disordered" evidence="1">
    <location>
        <begin position="184"/>
        <end position="217"/>
    </location>
</feature>
<protein>
    <submittedName>
        <fullName evidence="2">Transcriptional regulator</fullName>
    </submittedName>
</protein>